<dbReference type="SMART" id="SM01270">
    <property type="entry name" value="Longin"/>
    <property type="match status" value="1"/>
</dbReference>
<comment type="subcellular location">
    <subcellularLocation>
        <location evidence="2">Endoplasmic reticulum membrane</location>
        <topology evidence="2">Multi-pass membrane protein</topology>
    </subcellularLocation>
</comment>
<dbReference type="InterPro" id="IPR059071">
    <property type="entry name" value="SEC22a-c_C"/>
</dbReference>
<dbReference type="GeneTree" id="ENSGT00940000158470"/>
<evidence type="ECO:0000256" key="3">
    <source>
        <dbReference type="ARBA" id="ARBA00008025"/>
    </source>
</evidence>
<keyword evidence="8" id="KW-0931">ER-Golgi transport</keyword>
<evidence type="ECO:0000256" key="6">
    <source>
        <dbReference type="ARBA" id="ARBA00022692"/>
    </source>
</evidence>
<reference evidence="19" key="2">
    <citation type="submission" date="2025-08" db="UniProtKB">
        <authorList>
            <consortium name="Ensembl"/>
        </authorList>
    </citation>
    <scope>IDENTIFICATION</scope>
    <source>
        <strain evidence="19">Thorbecke</strain>
    </source>
</reference>
<evidence type="ECO:0000256" key="7">
    <source>
        <dbReference type="ARBA" id="ARBA00022824"/>
    </source>
</evidence>
<keyword evidence="12" id="KW-0175">Coiled coil</keyword>
<dbReference type="EMBL" id="AAGW02015454">
    <property type="status" value="NOT_ANNOTATED_CDS"/>
    <property type="molecule type" value="Genomic_DNA"/>
</dbReference>
<feature type="region of interest" description="Disordered" evidence="17">
    <location>
        <begin position="485"/>
        <end position="518"/>
    </location>
</feature>
<comment type="similarity">
    <text evidence="3">Belongs to the synaptobrevin family.</text>
</comment>
<evidence type="ECO:0000259" key="18">
    <source>
        <dbReference type="PROSITE" id="PS50859"/>
    </source>
</evidence>
<keyword evidence="7" id="KW-0256">Endoplasmic reticulum</keyword>
<dbReference type="CDD" id="cd14824">
    <property type="entry name" value="Longin"/>
    <property type="match status" value="1"/>
</dbReference>
<accession>A0A5F9DUJ1</accession>
<keyword evidence="11" id="KW-0007">Acetylation</keyword>
<dbReference type="PANTHER" id="PTHR46258">
    <property type="entry name" value="LONGIN DOMAIN-CONTAINING PROTEIN"/>
    <property type="match status" value="1"/>
</dbReference>
<evidence type="ECO:0000313" key="20">
    <source>
        <dbReference type="Proteomes" id="UP000001811"/>
    </source>
</evidence>
<evidence type="ECO:0000256" key="9">
    <source>
        <dbReference type="ARBA" id="ARBA00022927"/>
    </source>
</evidence>
<dbReference type="GO" id="GO:0015031">
    <property type="term" value="P:protein transport"/>
    <property type="evidence" value="ECO:0007669"/>
    <property type="project" value="UniProtKB-KW"/>
</dbReference>
<dbReference type="SMR" id="A0A5F9DUJ1"/>
<dbReference type="Bgee" id="ENSOCUG00000001902">
    <property type="expression patterns" value="Expressed in testis and 17 other cell types or tissues"/>
</dbReference>
<dbReference type="InterPro" id="IPR010908">
    <property type="entry name" value="Longin_dom"/>
</dbReference>
<dbReference type="PROSITE" id="PS50859">
    <property type="entry name" value="LONGIN"/>
    <property type="match status" value="1"/>
</dbReference>
<evidence type="ECO:0000256" key="14">
    <source>
        <dbReference type="ARBA" id="ARBA00074407"/>
    </source>
</evidence>
<evidence type="ECO:0000256" key="8">
    <source>
        <dbReference type="ARBA" id="ARBA00022892"/>
    </source>
</evidence>
<feature type="region of interest" description="Disordered" evidence="17">
    <location>
        <begin position="433"/>
        <end position="468"/>
    </location>
</feature>
<dbReference type="SUPFAM" id="SSF64356">
    <property type="entry name" value="SNARE-like"/>
    <property type="match status" value="1"/>
</dbReference>
<dbReference type="Ensembl" id="ENSOCUT00000061309.1">
    <property type="protein sequence ID" value="ENSOCUP00000049607.1"/>
    <property type="gene ID" value="ENSOCUG00000001902.4"/>
</dbReference>
<evidence type="ECO:0000256" key="12">
    <source>
        <dbReference type="ARBA" id="ARBA00023054"/>
    </source>
</evidence>
<evidence type="ECO:0000256" key="1">
    <source>
        <dbReference type="ARBA" id="ARBA00003595"/>
    </source>
</evidence>
<evidence type="ECO:0000256" key="17">
    <source>
        <dbReference type="SAM" id="MobiDB-lite"/>
    </source>
</evidence>
<dbReference type="GO" id="GO:0005789">
    <property type="term" value="C:endoplasmic reticulum membrane"/>
    <property type="evidence" value="ECO:0007669"/>
    <property type="project" value="UniProtKB-SubCell"/>
</dbReference>
<comment type="function">
    <text evidence="1">May be involved in vesicle transport between the ER and the Golgi complex.</text>
</comment>
<dbReference type="EMBL" id="AAGW02015453">
    <property type="status" value="NOT_ANNOTATED_CDS"/>
    <property type="molecule type" value="Genomic_DNA"/>
</dbReference>
<keyword evidence="10" id="KW-1133">Transmembrane helix</keyword>
<feature type="region of interest" description="Disordered" evidence="17">
    <location>
        <begin position="70"/>
        <end position="129"/>
    </location>
</feature>
<dbReference type="InParanoid" id="A0A5F9DUJ1"/>
<dbReference type="FunFam" id="3.30.450.50:FF:000010">
    <property type="entry name" value="vesicle-trafficking protein SEC22a isoform X2"/>
    <property type="match status" value="1"/>
</dbReference>
<evidence type="ECO:0000256" key="2">
    <source>
        <dbReference type="ARBA" id="ARBA00004477"/>
    </source>
</evidence>
<keyword evidence="13" id="KW-0472">Membrane</keyword>
<keyword evidence="20" id="KW-1185">Reference proteome</keyword>
<evidence type="ECO:0000256" key="16">
    <source>
        <dbReference type="ARBA" id="ARBA00083082"/>
    </source>
</evidence>
<dbReference type="InterPro" id="IPR043546">
    <property type="entry name" value="Sec22a/c"/>
</dbReference>
<evidence type="ECO:0000256" key="15">
    <source>
        <dbReference type="ARBA" id="ARBA00081731"/>
    </source>
</evidence>
<reference evidence="19 20" key="1">
    <citation type="journal article" date="2011" name="Nature">
        <title>A high-resolution map of human evolutionary constraint using 29 mammals.</title>
        <authorList>
            <person name="Lindblad-Toh K."/>
            <person name="Garber M."/>
            <person name="Zuk O."/>
            <person name="Lin M.F."/>
            <person name="Parker B.J."/>
            <person name="Washietl S."/>
            <person name="Kheradpour P."/>
            <person name="Ernst J."/>
            <person name="Jordan G."/>
            <person name="Mauceli E."/>
            <person name="Ward L.D."/>
            <person name="Lowe C.B."/>
            <person name="Holloway A.K."/>
            <person name="Clamp M."/>
            <person name="Gnerre S."/>
            <person name="Alfoldi J."/>
            <person name="Beal K."/>
            <person name="Chang J."/>
            <person name="Clawson H."/>
            <person name="Cuff J."/>
            <person name="Di Palma F."/>
            <person name="Fitzgerald S."/>
            <person name="Flicek P."/>
            <person name="Guttman M."/>
            <person name="Hubisz M.J."/>
            <person name="Jaffe D.B."/>
            <person name="Jungreis I."/>
            <person name="Kent W.J."/>
            <person name="Kostka D."/>
            <person name="Lara M."/>
            <person name="Martins A.L."/>
            <person name="Massingham T."/>
            <person name="Moltke I."/>
            <person name="Raney B.J."/>
            <person name="Rasmussen M.D."/>
            <person name="Robinson J."/>
            <person name="Stark A."/>
            <person name="Vilella A.J."/>
            <person name="Wen J."/>
            <person name="Xie X."/>
            <person name="Zody M.C."/>
            <person name="Baldwin J."/>
            <person name="Bloom T."/>
            <person name="Chin C.W."/>
            <person name="Heiman D."/>
            <person name="Nicol R."/>
            <person name="Nusbaum C."/>
            <person name="Young S."/>
            <person name="Wilkinson J."/>
            <person name="Worley K.C."/>
            <person name="Kovar C.L."/>
            <person name="Muzny D.M."/>
            <person name="Gibbs R.A."/>
            <person name="Cree A."/>
            <person name="Dihn H.H."/>
            <person name="Fowler G."/>
            <person name="Jhangiani S."/>
            <person name="Joshi V."/>
            <person name="Lee S."/>
            <person name="Lewis L.R."/>
            <person name="Nazareth L.V."/>
            <person name="Okwuonu G."/>
            <person name="Santibanez J."/>
            <person name="Warren W.C."/>
            <person name="Mardis E.R."/>
            <person name="Weinstock G.M."/>
            <person name="Wilson R.K."/>
            <person name="Delehaunty K."/>
            <person name="Dooling D."/>
            <person name="Fronik C."/>
            <person name="Fulton L."/>
            <person name="Fulton B."/>
            <person name="Graves T."/>
            <person name="Minx P."/>
            <person name="Sodergren E."/>
            <person name="Birney E."/>
            <person name="Margulies E.H."/>
            <person name="Herrero J."/>
            <person name="Green E.D."/>
            <person name="Haussler D."/>
            <person name="Siepel A."/>
            <person name="Goldman N."/>
            <person name="Pollard K.S."/>
            <person name="Pedersen J.S."/>
            <person name="Lander E.S."/>
            <person name="Kellis M."/>
        </authorList>
    </citation>
    <scope>NUCLEOTIDE SEQUENCE [LARGE SCALE GENOMIC DNA]</scope>
    <source>
        <strain evidence="19 20">Thorbecke inbred</strain>
    </source>
</reference>
<dbReference type="AlphaFoldDB" id="A0A5F9DUJ1"/>
<sequence>MTRLEEAKPRGQHLALPFLCVAADRGWFLPPSLPPFPRGGFSPCPLDNSLLWDRLRETIRQQAGAISLISRGQQSSVPRGRRAPPAQVRGKLPVCPGGGGSVSSSHRTRLAGAGRGNGAGLDSAGAGHVGREAAPLKGHSWAPQCTAWRVTRSGGSRLGRSSLSVEMSLILSASVIRVRDGLPLSASTDYEQSTGMQECRKYFKMLSRKLAQLPDRCTLKTGHYNINFISSLGVSYMMLCTENYPNVLAFSFLDELQKEFITTYNMMKTNTAVRPYCFIEFDNFIQRTKQRYNSPRSLSTKINLSDMQTEIKLRPPYQISMCELGSANGVTSAFSVDCKGAGKISSAHQRLEPATLSGIVAFILSLLCGALNLIRGFHAIESLLQSDGEDFNYIIAFFLGTAACLYQNTTPCSASSGLVSSVSPASLPGRGLRAAAVRAEQGDEDRSQSPQALGGAGRAAAAEDERLTRKSRALRIPASPWAAVQAPVPPLPGSLGPAAGHRASHPHAPQHPAEDSGFGRVERRVFSSGKHLWSAWCSQDAGTPGPGTEAAPTSEGRSCFWRQNGKSQAHGPGAGARLPAPSWQPFLPRPGCPVPARRC</sequence>
<feature type="domain" description="Longin" evidence="18">
    <location>
        <begin position="174"/>
        <end position="285"/>
    </location>
</feature>
<name>A0A5F9DUJ1_RABIT</name>
<evidence type="ECO:0000313" key="19">
    <source>
        <dbReference type="Ensembl" id="ENSOCUP00000049607.1"/>
    </source>
</evidence>
<feature type="region of interest" description="Disordered" evidence="17">
    <location>
        <begin position="539"/>
        <end position="582"/>
    </location>
</feature>
<evidence type="ECO:0000256" key="10">
    <source>
        <dbReference type="ARBA" id="ARBA00022989"/>
    </source>
</evidence>
<dbReference type="Proteomes" id="UP000001811">
    <property type="component" value="Chromosome 14"/>
</dbReference>
<evidence type="ECO:0000256" key="11">
    <source>
        <dbReference type="ARBA" id="ARBA00022990"/>
    </source>
</evidence>
<evidence type="ECO:0000256" key="13">
    <source>
        <dbReference type="ARBA" id="ARBA00023136"/>
    </source>
</evidence>
<proteinExistence type="inferred from homology"/>
<keyword evidence="9" id="KW-0653">Protein transport</keyword>
<protein>
    <recommendedName>
        <fullName evidence="14">Vesicle-trafficking protein SEC22a</fullName>
    </recommendedName>
    <alternativeName>
        <fullName evidence="15">SEC22 vesicle-trafficking protein homolog A</fullName>
    </alternativeName>
    <alternativeName>
        <fullName evidence="16">SEC22 vesicle-trafficking protein-like 2</fullName>
    </alternativeName>
</protein>
<keyword evidence="4" id="KW-0813">Transport</keyword>
<dbReference type="GO" id="GO:0006888">
    <property type="term" value="P:endoplasmic reticulum to Golgi vesicle-mediated transport"/>
    <property type="evidence" value="ECO:0007669"/>
    <property type="project" value="InterPro"/>
</dbReference>
<keyword evidence="5" id="KW-0597">Phosphoprotein</keyword>
<dbReference type="Pfam" id="PF25970">
    <property type="entry name" value="SEC22a_C"/>
    <property type="match status" value="1"/>
</dbReference>
<dbReference type="InterPro" id="IPR011012">
    <property type="entry name" value="Longin-like_dom_sf"/>
</dbReference>
<evidence type="ECO:0000256" key="5">
    <source>
        <dbReference type="ARBA" id="ARBA00022553"/>
    </source>
</evidence>
<organism evidence="19 20">
    <name type="scientific">Oryctolagus cuniculus</name>
    <name type="common">Rabbit</name>
    <dbReference type="NCBI Taxonomy" id="9986"/>
    <lineage>
        <taxon>Eukaryota</taxon>
        <taxon>Metazoa</taxon>
        <taxon>Chordata</taxon>
        <taxon>Craniata</taxon>
        <taxon>Vertebrata</taxon>
        <taxon>Euteleostomi</taxon>
        <taxon>Mammalia</taxon>
        <taxon>Eutheria</taxon>
        <taxon>Euarchontoglires</taxon>
        <taxon>Glires</taxon>
        <taxon>Lagomorpha</taxon>
        <taxon>Leporidae</taxon>
        <taxon>Oryctolagus</taxon>
    </lineage>
</organism>
<reference evidence="19" key="3">
    <citation type="submission" date="2025-09" db="UniProtKB">
        <authorList>
            <consortium name="Ensembl"/>
        </authorList>
    </citation>
    <scope>IDENTIFICATION</scope>
    <source>
        <strain evidence="19">Thorbecke</strain>
    </source>
</reference>
<dbReference type="Gene3D" id="3.30.450.50">
    <property type="entry name" value="Longin domain"/>
    <property type="match status" value="1"/>
</dbReference>
<dbReference type="Pfam" id="PF13774">
    <property type="entry name" value="Longin"/>
    <property type="match status" value="1"/>
</dbReference>
<keyword evidence="6" id="KW-0812">Transmembrane</keyword>
<dbReference type="STRING" id="9986.ENSOCUP00000049607"/>
<dbReference type="PANTHER" id="PTHR46258:SF3">
    <property type="entry name" value="VESICLE-TRAFFICKING PROTEIN SEC22A"/>
    <property type="match status" value="1"/>
</dbReference>
<evidence type="ECO:0000256" key="4">
    <source>
        <dbReference type="ARBA" id="ARBA00022448"/>
    </source>
</evidence>